<organism evidence="10 11">
    <name type="scientific">Papilio xuthus</name>
    <name type="common">Asian swallowtail butterfly</name>
    <dbReference type="NCBI Taxonomy" id="66420"/>
    <lineage>
        <taxon>Eukaryota</taxon>
        <taxon>Metazoa</taxon>
        <taxon>Ecdysozoa</taxon>
        <taxon>Arthropoda</taxon>
        <taxon>Hexapoda</taxon>
        <taxon>Insecta</taxon>
        <taxon>Pterygota</taxon>
        <taxon>Neoptera</taxon>
        <taxon>Endopterygota</taxon>
        <taxon>Lepidoptera</taxon>
        <taxon>Glossata</taxon>
        <taxon>Ditrysia</taxon>
        <taxon>Papilionoidea</taxon>
        <taxon>Papilionidae</taxon>
        <taxon>Papilioninae</taxon>
        <taxon>Papilio</taxon>
    </lineage>
</organism>
<comment type="subcellular location">
    <subcellularLocation>
        <location evidence="1">Cell membrane</location>
        <topology evidence="1">Multi-pass membrane protein</topology>
    </subcellularLocation>
</comment>
<evidence type="ECO:0000256" key="6">
    <source>
        <dbReference type="ARBA" id="ARBA00022989"/>
    </source>
</evidence>
<keyword evidence="3" id="KW-0716">Sensory transduction</keyword>
<evidence type="ECO:0000313" key="10">
    <source>
        <dbReference type="EMBL" id="KPJ01120.1"/>
    </source>
</evidence>
<keyword evidence="6" id="KW-1133">Transmembrane helix</keyword>
<evidence type="ECO:0000256" key="2">
    <source>
        <dbReference type="ARBA" id="ARBA00022475"/>
    </source>
</evidence>
<dbReference type="GO" id="GO:0005886">
    <property type="term" value="C:plasma membrane"/>
    <property type="evidence" value="ECO:0007669"/>
    <property type="project" value="UniProtKB-SubCell"/>
</dbReference>
<keyword evidence="4" id="KW-0812">Transmembrane</keyword>
<keyword evidence="8 10" id="KW-0675">Receptor</keyword>
<evidence type="ECO:0000256" key="9">
    <source>
        <dbReference type="ARBA" id="ARBA00023224"/>
    </source>
</evidence>
<dbReference type="PANTHER" id="PTHR21137:SF35">
    <property type="entry name" value="ODORANT RECEPTOR 19A-RELATED"/>
    <property type="match status" value="1"/>
</dbReference>
<dbReference type="AlphaFoldDB" id="A0A0N1IN11"/>
<gene>
    <name evidence="10" type="ORF">RR46_00429</name>
</gene>
<name>A0A0N1IN11_PAPXU</name>
<dbReference type="Pfam" id="PF02949">
    <property type="entry name" value="7tm_6"/>
    <property type="match status" value="1"/>
</dbReference>
<sequence>MASGVICVILCGMLLQTSKESLIFMTSYLLAMTLQIFVPAYLGSILSNESEELVFAAYCAKWVPRSKEFKTSINIFLTRANRKISITALKMIPLSLDTFTWVMKLYNFDKISKGLEMF</sequence>
<evidence type="ECO:0000256" key="8">
    <source>
        <dbReference type="ARBA" id="ARBA00023170"/>
    </source>
</evidence>
<keyword evidence="5" id="KW-0552">Olfaction</keyword>
<keyword evidence="7" id="KW-0472">Membrane</keyword>
<dbReference type="GO" id="GO:0007165">
    <property type="term" value="P:signal transduction"/>
    <property type="evidence" value="ECO:0007669"/>
    <property type="project" value="UniProtKB-KW"/>
</dbReference>
<proteinExistence type="predicted"/>
<protein>
    <submittedName>
        <fullName evidence="10">Putative odorant receptor 7a</fullName>
    </submittedName>
</protein>
<keyword evidence="11" id="KW-1185">Reference proteome</keyword>
<evidence type="ECO:0000256" key="1">
    <source>
        <dbReference type="ARBA" id="ARBA00004651"/>
    </source>
</evidence>
<keyword evidence="2" id="KW-1003">Cell membrane</keyword>
<keyword evidence="9" id="KW-0807">Transducer</keyword>
<evidence type="ECO:0000256" key="4">
    <source>
        <dbReference type="ARBA" id="ARBA00022692"/>
    </source>
</evidence>
<dbReference type="GO" id="GO:0005549">
    <property type="term" value="F:odorant binding"/>
    <property type="evidence" value="ECO:0007669"/>
    <property type="project" value="InterPro"/>
</dbReference>
<accession>A0A0N1IN11</accession>
<evidence type="ECO:0000256" key="3">
    <source>
        <dbReference type="ARBA" id="ARBA00022606"/>
    </source>
</evidence>
<evidence type="ECO:0000256" key="5">
    <source>
        <dbReference type="ARBA" id="ARBA00022725"/>
    </source>
</evidence>
<evidence type="ECO:0000256" key="7">
    <source>
        <dbReference type="ARBA" id="ARBA00023136"/>
    </source>
</evidence>
<dbReference type="EMBL" id="KQ459389">
    <property type="protein sequence ID" value="KPJ01120.1"/>
    <property type="molecule type" value="Genomic_DNA"/>
</dbReference>
<evidence type="ECO:0000313" key="11">
    <source>
        <dbReference type="Proteomes" id="UP000053268"/>
    </source>
</evidence>
<reference evidence="10 11" key="1">
    <citation type="journal article" date="2015" name="Nat. Commun.">
        <title>Outbred genome sequencing and CRISPR/Cas9 gene editing in butterflies.</title>
        <authorList>
            <person name="Li X."/>
            <person name="Fan D."/>
            <person name="Zhang W."/>
            <person name="Liu G."/>
            <person name="Zhang L."/>
            <person name="Zhao L."/>
            <person name="Fang X."/>
            <person name="Chen L."/>
            <person name="Dong Y."/>
            <person name="Chen Y."/>
            <person name="Ding Y."/>
            <person name="Zhao R."/>
            <person name="Feng M."/>
            <person name="Zhu Y."/>
            <person name="Feng Y."/>
            <person name="Jiang X."/>
            <person name="Zhu D."/>
            <person name="Xiang H."/>
            <person name="Feng X."/>
            <person name="Li S."/>
            <person name="Wang J."/>
            <person name="Zhang G."/>
            <person name="Kronforst M.R."/>
            <person name="Wang W."/>
        </authorList>
    </citation>
    <scope>NUCLEOTIDE SEQUENCE [LARGE SCALE GENOMIC DNA]</scope>
    <source>
        <strain evidence="10">Ya'a_city_454_Px</strain>
        <tissue evidence="10">Whole body</tissue>
    </source>
</reference>
<dbReference type="GO" id="GO:0004984">
    <property type="term" value="F:olfactory receptor activity"/>
    <property type="evidence" value="ECO:0007669"/>
    <property type="project" value="InterPro"/>
</dbReference>
<dbReference type="Proteomes" id="UP000053268">
    <property type="component" value="Unassembled WGS sequence"/>
</dbReference>
<dbReference type="InterPro" id="IPR004117">
    <property type="entry name" value="7tm6_olfct_rcpt"/>
</dbReference>
<dbReference type="PANTHER" id="PTHR21137">
    <property type="entry name" value="ODORANT RECEPTOR"/>
    <property type="match status" value="1"/>
</dbReference>